<evidence type="ECO:0000313" key="2">
    <source>
        <dbReference type="EMBL" id="KIO05133.1"/>
    </source>
</evidence>
<dbReference type="HOGENOM" id="CLU_2134568_0_0_1"/>
<keyword evidence="3" id="KW-1185">Reference proteome</keyword>
<dbReference type="EMBL" id="KN831968">
    <property type="protein sequence ID" value="KIO05133.1"/>
    <property type="molecule type" value="Genomic_DNA"/>
</dbReference>
<proteinExistence type="predicted"/>
<evidence type="ECO:0000256" key="1">
    <source>
        <dbReference type="SAM" id="MobiDB-lite"/>
    </source>
</evidence>
<feature type="region of interest" description="Disordered" evidence="1">
    <location>
        <begin position="1"/>
        <end position="52"/>
    </location>
</feature>
<reference evidence="3" key="2">
    <citation type="submission" date="2015-01" db="EMBL/GenBank/DDBJ databases">
        <title>Evolutionary Origins and Diversification of the Mycorrhizal Mutualists.</title>
        <authorList>
            <consortium name="DOE Joint Genome Institute"/>
            <consortium name="Mycorrhizal Genomics Consortium"/>
            <person name="Kohler A."/>
            <person name="Kuo A."/>
            <person name="Nagy L.G."/>
            <person name="Floudas D."/>
            <person name="Copeland A."/>
            <person name="Barry K.W."/>
            <person name="Cichocki N."/>
            <person name="Veneault-Fourrey C."/>
            <person name="LaButti K."/>
            <person name="Lindquist E.A."/>
            <person name="Lipzen A."/>
            <person name="Lundell T."/>
            <person name="Morin E."/>
            <person name="Murat C."/>
            <person name="Riley R."/>
            <person name="Ohm R."/>
            <person name="Sun H."/>
            <person name="Tunlid A."/>
            <person name="Henrissat B."/>
            <person name="Grigoriev I.V."/>
            <person name="Hibbett D.S."/>
            <person name="Martin F."/>
        </authorList>
    </citation>
    <scope>NUCLEOTIDE SEQUENCE [LARGE SCALE GENOMIC DNA]</scope>
    <source>
        <strain evidence="3">Marx 270</strain>
    </source>
</reference>
<name>A0A0C3J7V6_PISTI</name>
<accession>A0A0C3J7V6</accession>
<evidence type="ECO:0000313" key="3">
    <source>
        <dbReference type="Proteomes" id="UP000054217"/>
    </source>
</evidence>
<reference evidence="2 3" key="1">
    <citation type="submission" date="2014-04" db="EMBL/GenBank/DDBJ databases">
        <authorList>
            <consortium name="DOE Joint Genome Institute"/>
            <person name="Kuo A."/>
            <person name="Kohler A."/>
            <person name="Costa M.D."/>
            <person name="Nagy L.G."/>
            <person name="Floudas D."/>
            <person name="Copeland A."/>
            <person name="Barry K.W."/>
            <person name="Cichocki N."/>
            <person name="Veneault-Fourrey C."/>
            <person name="LaButti K."/>
            <person name="Lindquist E.A."/>
            <person name="Lipzen A."/>
            <person name="Lundell T."/>
            <person name="Morin E."/>
            <person name="Murat C."/>
            <person name="Sun H."/>
            <person name="Tunlid A."/>
            <person name="Henrissat B."/>
            <person name="Grigoriev I.V."/>
            <person name="Hibbett D.S."/>
            <person name="Martin F."/>
            <person name="Nordberg H.P."/>
            <person name="Cantor M.N."/>
            <person name="Hua S.X."/>
        </authorList>
    </citation>
    <scope>NUCLEOTIDE SEQUENCE [LARGE SCALE GENOMIC DNA]</scope>
    <source>
        <strain evidence="2 3">Marx 270</strain>
    </source>
</reference>
<feature type="compositionally biased region" description="Polar residues" evidence="1">
    <location>
        <begin position="1"/>
        <end position="11"/>
    </location>
</feature>
<dbReference type="Proteomes" id="UP000054217">
    <property type="component" value="Unassembled WGS sequence"/>
</dbReference>
<dbReference type="AlphaFoldDB" id="A0A0C3J7V6"/>
<protein>
    <submittedName>
        <fullName evidence="2">Uncharacterized protein</fullName>
    </submittedName>
</protein>
<sequence length="113" mass="12131">MSISLEPSSVDSKSRRQQPQPQPTKDKDLDSQSVSGSIPSDVPKGKKCQCRTKDDVVRSESNGLLANLPVSFKVSSFSAKDGLDMASSREFWKSLATAIFNQCHSASAIPSGV</sequence>
<dbReference type="InParanoid" id="A0A0C3J7V6"/>
<organism evidence="2 3">
    <name type="scientific">Pisolithus tinctorius Marx 270</name>
    <dbReference type="NCBI Taxonomy" id="870435"/>
    <lineage>
        <taxon>Eukaryota</taxon>
        <taxon>Fungi</taxon>
        <taxon>Dikarya</taxon>
        <taxon>Basidiomycota</taxon>
        <taxon>Agaricomycotina</taxon>
        <taxon>Agaricomycetes</taxon>
        <taxon>Agaricomycetidae</taxon>
        <taxon>Boletales</taxon>
        <taxon>Sclerodermatineae</taxon>
        <taxon>Pisolithaceae</taxon>
        <taxon>Pisolithus</taxon>
    </lineage>
</organism>
<gene>
    <name evidence="2" type="ORF">M404DRAFT_25747</name>
</gene>